<keyword evidence="4" id="KW-1185">Reference proteome</keyword>
<evidence type="ECO:0000259" key="2">
    <source>
        <dbReference type="Pfam" id="PF05548"/>
    </source>
</evidence>
<reference evidence="3 4" key="1">
    <citation type="journal article" date="2010" name="Plant Cell">
        <title>The Chlorella variabilis NC64A genome reveals adaptation to photosymbiosis, coevolution with viruses, and cryptic sex.</title>
        <authorList>
            <person name="Blanc G."/>
            <person name="Duncan G."/>
            <person name="Agarkova I."/>
            <person name="Borodovsky M."/>
            <person name="Gurnon J."/>
            <person name="Kuo A."/>
            <person name="Lindquist E."/>
            <person name="Lucas S."/>
            <person name="Pangilinan J."/>
            <person name="Polle J."/>
            <person name="Salamov A."/>
            <person name="Terry A."/>
            <person name="Yamada T."/>
            <person name="Dunigan D.D."/>
            <person name="Grigoriev I.V."/>
            <person name="Claverie J.M."/>
            <person name="Van Etten J.L."/>
        </authorList>
    </citation>
    <scope>NUCLEOTIDE SEQUENCE [LARGE SCALE GENOMIC DNA]</scope>
    <source>
        <strain evidence="3 4">NC64A</strain>
    </source>
</reference>
<feature type="region of interest" description="Disordered" evidence="1">
    <location>
        <begin position="1"/>
        <end position="35"/>
    </location>
</feature>
<evidence type="ECO:0000313" key="3">
    <source>
        <dbReference type="EMBL" id="EFN51178.1"/>
    </source>
</evidence>
<dbReference type="Pfam" id="PF05548">
    <property type="entry name" value="Peptidase_M11"/>
    <property type="match status" value="1"/>
</dbReference>
<feature type="domain" description="Peptidase M11 gametolysin" evidence="2">
    <location>
        <begin position="186"/>
        <end position="357"/>
    </location>
</feature>
<dbReference type="RefSeq" id="XP_005843280.1">
    <property type="nucleotide sequence ID" value="XM_005843218.1"/>
</dbReference>
<dbReference type="eggNOG" id="ENOG502SQF5">
    <property type="taxonomic scope" value="Eukaryota"/>
</dbReference>
<dbReference type="Proteomes" id="UP000008141">
    <property type="component" value="Unassembled WGS sequence"/>
</dbReference>
<sequence length="457" mass="46738">MAIEVTGEWQQQRQQQQQPAAAPGRAQSAAAAAARPAQPPGFVAASIRASRATAAAPRAVTVAAGAGGGVVAAAAAAGGAAAQPAAATVVLSYHQPVTSTLTAVFIPIVAAVADGSGAACPGTAPPRVAMEEVKKAVFAEASPGAPTVGSTFNHYGVPWSFEKCDFDDFNGWADVADAELARRGVDLSQYKHRVYLLPPSACAFVGLAYIGCDGSYDCRSWLAADYWAIPQAIAHELGHNLFMAHAGSSDTGGGFDEYGDSAGLMGSCCSPRCPNTPHAWQLGWIAPRLLDGGSLPAGQTLEVSLASQAATPRSGLRIVPSWAAGVDPIFVGYRTRARGDVGLAPEAARRVHIHTAAIANPYDARVTVWRAALGGGADVWEHPASGLVVRLVGAGPSAAAITVCRKGGAETVASCAAGRDNDCNGLVGAGDPACAALLRKRHPRHTPLGKLPRGRRL</sequence>
<dbReference type="SUPFAM" id="SSF55486">
    <property type="entry name" value="Metalloproteases ('zincins'), catalytic domain"/>
    <property type="match status" value="1"/>
</dbReference>
<protein>
    <recommendedName>
        <fullName evidence="2">Peptidase M11 gametolysin domain-containing protein</fullName>
    </recommendedName>
</protein>
<proteinExistence type="predicted"/>
<dbReference type="OrthoDB" id="535741at2759"/>
<accession>E1ZSM1</accession>
<feature type="compositionally biased region" description="Low complexity" evidence="1">
    <location>
        <begin position="10"/>
        <end position="35"/>
    </location>
</feature>
<name>E1ZSM1_CHLVA</name>
<dbReference type="KEGG" id="cvr:CHLNCDRAFT_141322"/>
<organism evidence="4">
    <name type="scientific">Chlorella variabilis</name>
    <name type="common">Green alga</name>
    <dbReference type="NCBI Taxonomy" id="554065"/>
    <lineage>
        <taxon>Eukaryota</taxon>
        <taxon>Viridiplantae</taxon>
        <taxon>Chlorophyta</taxon>
        <taxon>core chlorophytes</taxon>
        <taxon>Trebouxiophyceae</taxon>
        <taxon>Chlorellales</taxon>
        <taxon>Chlorellaceae</taxon>
        <taxon>Chlorella clade</taxon>
        <taxon>Chlorella</taxon>
    </lineage>
</organism>
<evidence type="ECO:0000313" key="4">
    <source>
        <dbReference type="Proteomes" id="UP000008141"/>
    </source>
</evidence>
<dbReference type="InterPro" id="IPR008752">
    <property type="entry name" value="Peptidase_M11"/>
</dbReference>
<dbReference type="InParanoid" id="E1ZSM1"/>
<dbReference type="GeneID" id="17350589"/>
<evidence type="ECO:0000256" key="1">
    <source>
        <dbReference type="SAM" id="MobiDB-lite"/>
    </source>
</evidence>
<dbReference type="AlphaFoldDB" id="E1ZSM1"/>
<gene>
    <name evidence="3" type="ORF">CHLNCDRAFT_141322</name>
</gene>
<dbReference type="EMBL" id="GL433867">
    <property type="protein sequence ID" value="EFN51178.1"/>
    <property type="molecule type" value="Genomic_DNA"/>
</dbReference>